<protein>
    <recommendedName>
        <fullName evidence="1">PDZ domain-containing protein</fullName>
    </recommendedName>
</protein>
<dbReference type="InterPro" id="IPR029045">
    <property type="entry name" value="ClpP/crotonase-like_dom_sf"/>
</dbReference>
<dbReference type="Gene3D" id="3.90.226.10">
    <property type="entry name" value="2-enoyl-CoA Hydratase, Chain A, domain 1"/>
    <property type="match status" value="1"/>
</dbReference>
<gene>
    <name evidence="2" type="ORF">EWE74_11125</name>
</gene>
<dbReference type="OrthoDB" id="7168509at2"/>
<evidence type="ECO:0000313" key="2">
    <source>
        <dbReference type="EMBL" id="RZF59700.1"/>
    </source>
</evidence>
<dbReference type="InterPro" id="IPR005151">
    <property type="entry name" value="Tail-specific_protease"/>
</dbReference>
<comment type="caution">
    <text evidence="2">The sequence shown here is derived from an EMBL/GenBank/DDBJ whole genome shotgun (WGS) entry which is preliminary data.</text>
</comment>
<name>A0A4Q6XI79_9SPHI</name>
<evidence type="ECO:0000259" key="1">
    <source>
        <dbReference type="PROSITE" id="PS50106"/>
    </source>
</evidence>
<evidence type="ECO:0000313" key="3">
    <source>
        <dbReference type="Proteomes" id="UP000292855"/>
    </source>
</evidence>
<dbReference type="InterPro" id="IPR041489">
    <property type="entry name" value="PDZ_6"/>
</dbReference>
<keyword evidence="3" id="KW-1185">Reference proteome</keyword>
<dbReference type="RefSeq" id="WP_130141619.1">
    <property type="nucleotide sequence ID" value="NZ_SGIT01000002.1"/>
</dbReference>
<dbReference type="Pfam" id="PF03572">
    <property type="entry name" value="Peptidase_S41"/>
    <property type="match status" value="1"/>
</dbReference>
<dbReference type="GO" id="GO:0007165">
    <property type="term" value="P:signal transduction"/>
    <property type="evidence" value="ECO:0007669"/>
    <property type="project" value="TreeGrafter"/>
</dbReference>
<dbReference type="AlphaFoldDB" id="A0A4Q6XI79"/>
<dbReference type="Gene3D" id="2.30.42.10">
    <property type="match status" value="1"/>
</dbReference>
<accession>A0A4Q6XI79</accession>
<dbReference type="Pfam" id="PF17820">
    <property type="entry name" value="PDZ_6"/>
    <property type="match status" value="1"/>
</dbReference>
<sequence>MQKRVKYYAFVFLLAFTACKKDDDISDPYGYIPPTDDRTELTLDSIYMYANEIWLWNTALPGYDAFSPRKYTTESDLASYRNCLFNLLQYARRDNGTPYEQPVGSNRLKYSYMEVSGSGSSDQLAAVSLEGIGDDYGFEVGQYVSGDVRLLYVNPGSVAHHAGFKRGDRILRINGVEITTTGVVRTLIGQSEINLEAISPDGMTKTASLRKGPYSSNGVLKNKVIESSGQKLGYLALARFANVHGLEEDLENIFQTFAVQSVETLVVDLRYNTGGYVKVVETLGNLMAPSTLNGKTMYAEHFNQTMQQGKATILKNQPYYGADGKPVTIQGRPATYHDVDYSTTRNTRTFQKTGNFQSLKKVYFIVSGNTASASEMLIQIFRPYVDVKIVGMTTYGKPVGFFGVNVDKYTVYFSSFHIRNGDGEGDYYDGIIPDIPATDDIGYDFGDVREASLSVVLSDISGTSASLRSKALPKAVQTEETGYRVSGFKGVVEDRVQWRKE</sequence>
<proteinExistence type="predicted"/>
<dbReference type="SMART" id="SM00228">
    <property type="entry name" value="PDZ"/>
    <property type="match status" value="1"/>
</dbReference>
<dbReference type="PROSITE" id="PS51257">
    <property type="entry name" value="PROKAR_LIPOPROTEIN"/>
    <property type="match status" value="1"/>
</dbReference>
<dbReference type="InterPro" id="IPR001478">
    <property type="entry name" value="PDZ"/>
</dbReference>
<dbReference type="GO" id="GO:0030288">
    <property type="term" value="C:outer membrane-bounded periplasmic space"/>
    <property type="evidence" value="ECO:0007669"/>
    <property type="project" value="TreeGrafter"/>
</dbReference>
<dbReference type="EMBL" id="SGIT01000002">
    <property type="protein sequence ID" value="RZF59700.1"/>
    <property type="molecule type" value="Genomic_DNA"/>
</dbReference>
<feature type="domain" description="PDZ" evidence="1">
    <location>
        <begin position="126"/>
        <end position="187"/>
    </location>
</feature>
<dbReference type="SUPFAM" id="SSF50156">
    <property type="entry name" value="PDZ domain-like"/>
    <property type="match status" value="1"/>
</dbReference>
<dbReference type="Proteomes" id="UP000292855">
    <property type="component" value="Unassembled WGS sequence"/>
</dbReference>
<dbReference type="SMART" id="SM00245">
    <property type="entry name" value="TSPc"/>
    <property type="match status" value="1"/>
</dbReference>
<dbReference type="GO" id="GO:0006508">
    <property type="term" value="P:proteolysis"/>
    <property type="evidence" value="ECO:0007669"/>
    <property type="project" value="InterPro"/>
</dbReference>
<dbReference type="Gene3D" id="3.30.750.170">
    <property type="match status" value="1"/>
</dbReference>
<reference evidence="2 3" key="1">
    <citation type="submission" date="2019-02" db="EMBL/GenBank/DDBJ databases">
        <authorList>
            <person name="Li Y."/>
        </authorList>
    </citation>
    <scope>NUCLEOTIDE SEQUENCE [LARGE SCALE GENOMIC DNA]</scope>
    <source>
        <strain evidence="2 3">30C10-4-7</strain>
    </source>
</reference>
<dbReference type="GO" id="GO:0004175">
    <property type="term" value="F:endopeptidase activity"/>
    <property type="evidence" value="ECO:0007669"/>
    <property type="project" value="TreeGrafter"/>
</dbReference>
<dbReference type="PROSITE" id="PS50106">
    <property type="entry name" value="PDZ"/>
    <property type="match status" value="1"/>
</dbReference>
<organism evidence="2 3">
    <name type="scientific">Sphingobacterium corticibacterium</name>
    <dbReference type="NCBI Taxonomy" id="2484746"/>
    <lineage>
        <taxon>Bacteria</taxon>
        <taxon>Pseudomonadati</taxon>
        <taxon>Bacteroidota</taxon>
        <taxon>Sphingobacteriia</taxon>
        <taxon>Sphingobacteriales</taxon>
        <taxon>Sphingobacteriaceae</taxon>
        <taxon>Sphingobacterium</taxon>
    </lineage>
</organism>
<dbReference type="PANTHER" id="PTHR32060">
    <property type="entry name" value="TAIL-SPECIFIC PROTEASE"/>
    <property type="match status" value="1"/>
</dbReference>
<dbReference type="InterPro" id="IPR036034">
    <property type="entry name" value="PDZ_sf"/>
</dbReference>
<dbReference type="PANTHER" id="PTHR32060:SF30">
    <property type="entry name" value="CARBOXY-TERMINAL PROCESSING PROTEASE CTPA"/>
    <property type="match status" value="1"/>
</dbReference>
<dbReference type="SUPFAM" id="SSF52096">
    <property type="entry name" value="ClpP/crotonase"/>
    <property type="match status" value="1"/>
</dbReference>
<dbReference type="GO" id="GO:0008236">
    <property type="term" value="F:serine-type peptidase activity"/>
    <property type="evidence" value="ECO:0007669"/>
    <property type="project" value="InterPro"/>
</dbReference>